<sequence>VMEATYPPTQKKYAIKVIDKEPLIRKNLVRVAGIEKNALVRLREGSHPGIVKLHWAFQDDWSWYLVLDLLPHGTLQSLLNSVGSLSIPPTKRISAQIIDTVAWMHSKGVVHRDLKPENVLLDEGWKVRISDYGSAKVFEVDYVDDRSNSWVCTPQYVPPELLIDGIMTKSSDFWAIGIMLYQLLFGKFPFTGSSNYLMWVNVRNLAYEFPQTMDDGKDKDKDEYESAKDLIERILVIDPSSRLGSGPANSPYSLEELKKHTFFEGLEWQKIWEGDMPALE</sequence>
<dbReference type="PANTHER" id="PTHR24356:SF163">
    <property type="entry name" value="3-PHOSPHOINOSITIDE-DEPENDENT PROTEIN KINASE 1-RELATED"/>
    <property type="match status" value="1"/>
</dbReference>
<dbReference type="PANTHER" id="PTHR24356">
    <property type="entry name" value="SERINE/THREONINE-PROTEIN KINASE"/>
    <property type="match status" value="1"/>
</dbReference>
<dbReference type="AlphaFoldDB" id="A0A0C9VDI0"/>
<feature type="non-terminal residue" evidence="10">
    <location>
        <position position="1"/>
    </location>
</feature>
<evidence type="ECO:0000256" key="1">
    <source>
        <dbReference type="ARBA" id="ARBA00012513"/>
    </source>
</evidence>
<evidence type="ECO:0000313" key="10">
    <source>
        <dbReference type="EMBL" id="KIJ39457.1"/>
    </source>
</evidence>
<evidence type="ECO:0000256" key="2">
    <source>
        <dbReference type="ARBA" id="ARBA00022527"/>
    </source>
</evidence>
<keyword evidence="2" id="KW-0723">Serine/threonine-protein kinase</keyword>
<dbReference type="InterPro" id="IPR000719">
    <property type="entry name" value="Prot_kinase_dom"/>
</dbReference>
<dbReference type="SUPFAM" id="SSF56112">
    <property type="entry name" value="Protein kinase-like (PK-like)"/>
    <property type="match status" value="1"/>
</dbReference>
<dbReference type="OrthoDB" id="347657at2759"/>
<dbReference type="HOGENOM" id="CLU_000288_63_5_1"/>
<organism evidence="10 11">
    <name type="scientific">Sphaerobolus stellatus (strain SS14)</name>
    <dbReference type="NCBI Taxonomy" id="990650"/>
    <lineage>
        <taxon>Eukaryota</taxon>
        <taxon>Fungi</taxon>
        <taxon>Dikarya</taxon>
        <taxon>Basidiomycota</taxon>
        <taxon>Agaricomycotina</taxon>
        <taxon>Agaricomycetes</taxon>
        <taxon>Phallomycetidae</taxon>
        <taxon>Geastrales</taxon>
        <taxon>Sphaerobolaceae</taxon>
        <taxon>Sphaerobolus</taxon>
    </lineage>
</organism>
<dbReference type="PROSITE" id="PS00108">
    <property type="entry name" value="PROTEIN_KINASE_ST"/>
    <property type="match status" value="1"/>
</dbReference>
<reference evidence="10 11" key="1">
    <citation type="submission" date="2014-06" db="EMBL/GenBank/DDBJ databases">
        <title>Evolutionary Origins and Diversification of the Mycorrhizal Mutualists.</title>
        <authorList>
            <consortium name="DOE Joint Genome Institute"/>
            <consortium name="Mycorrhizal Genomics Consortium"/>
            <person name="Kohler A."/>
            <person name="Kuo A."/>
            <person name="Nagy L.G."/>
            <person name="Floudas D."/>
            <person name="Copeland A."/>
            <person name="Barry K.W."/>
            <person name="Cichocki N."/>
            <person name="Veneault-Fourrey C."/>
            <person name="LaButti K."/>
            <person name="Lindquist E.A."/>
            <person name="Lipzen A."/>
            <person name="Lundell T."/>
            <person name="Morin E."/>
            <person name="Murat C."/>
            <person name="Riley R."/>
            <person name="Ohm R."/>
            <person name="Sun H."/>
            <person name="Tunlid A."/>
            <person name="Henrissat B."/>
            <person name="Grigoriev I.V."/>
            <person name="Hibbett D.S."/>
            <person name="Martin F."/>
        </authorList>
    </citation>
    <scope>NUCLEOTIDE SEQUENCE [LARGE SCALE GENOMIC DNA]</scope>
    <source>
        <strain evidence="10 11">SS14</strain>
    </source>
</reference>
<dbReference type="Gene3D" id="3.30.200.20">
    <property type="entry name" value="Phosphorylase Kinase, domain 1"/>
    <property type="match status" value="1"/>
</dbReference>
<feature type="domain" description="Protein kinase" evidence="9">
    <location>
        <begin position="1"/>
        <end position="263"/>
    </location>
</feature>
<dbReference type="GO" id="GO:0004674">
    <property type="term" value="F:protein serine/threonine kinase activity"/>
    <property type="evidence" value="ECO:0007669"/>
    <property type="project" value="UniProtKB-KW"/>
</dbReference>
<evidence type="ECO:0000259" key="9">
    <source>
        <dbReference type="PROSITE" id="PS50011"/>
    </source>
</evidence>
<name>A0A0C9VDI0_SPHS4</name>
<evidence type="ECO:0000256" key="3">
    <source>
        <dbReference type="ARBA" id="ARBA00022679"/>
    </source>
</evidence>
<dbReference type="EMBL" id="KN837152">
    <property type="protein sequence ID" value="KIJ39457.1"/>
    <property type="molecule type" value="Genomic_DNA"/>
</dbReference>
<comment type="catalytic activity">
    <reaction evidence="7">
        <text>L-threonyl-[protein] + ATP = O-phospho-L-threonyl-[protein] + ADP + H(+)</text>
        <dbReference type="Rhea" id="RHEA:46608"/>
        <dbReference type="Rhea" id="RHEA-COMP:11060"/>
        <dbReference type="Rhea" id="RHEA-COMP:11605"/>
        <dbReference type="ChEBI" id="CHEBI:15378"/>
        <dbReference type="ChEBI" id="CHEBI:30013"/>
        <dbReference type="ChEBI" id="CHEBI:30616"/>
        <dbReference type="ChEBI" id="CHEBI:61977"/>
        <dbReference type="ChEBI" id="CHEBI:456216"/>
        <dbReference type="EC" id="2.7.11.1"/>
    </reaction>
</comment>
<proteinExistence type="predicted"/>
<feature type="non-terminal residue" evidence="10">
    <location>
        <position position="280"/>
    </location>
</feature>
<gene>
    <name evidence="10" type="ORF">M422DRAFT_98864</name>
</gene>
<evidence type="ECO:0000256" key="8">
    <source>
        <dbReference type="ARBA" id="ARBA00048679"/>
    </source>
</evidence>
<keyword evidence="6" id="KW-0067">ATP-binding</keyword>
<evidence type="ECO:0000256" key="6">
    <source>
        <dbReference type="ARBA" id="ARBA00022840"/>
    </source>
</evidence>
<keyword evidence="11" id="KW-1185">Reference proteome</keyword>
<comment type="catalytic activity">
    <reaction evidence="8">
        <text>L-seryl-[protein] + ATP = O-phospho-L-seryl-[protein] + ADP + H(+)</text>
        <dbReference type="Rhea" id="RHEA:17989"/>
        <dbReference type="Rhea" id="RHEA-COMP:9863"/>
        <dbReference type="Rhea" id="RHEA-COMP:11604"/>
        <dbReference type="ChEBI" id="CHEBI:15378"/>
        <dbReference type="ChEBI" id="CHEBI:29999"/>
        <dbReference type="ChEBI" id="CHEBI:30616"/>
        <dbReference type="ChEBI" id="CHEBI:83421"/>
        <dbReference type="ChEBI" id="CHEBI:456216"/>
        <dbReference type="EC" id="2.7.11.1"/>
    </reaction>
</comment>
<evidence type="ECO:0000256" key="7">
    <source>
        <dbReference type="ARBA" id="ARBA00047899"/>
    </source>
</evidence>
<dbReference type="Pfam" id="PF00069">
    <property type="entry name" value="Pkinase"/>
    <property type="match status" value="1"/>
</dbReference>
<keyword evidence="5" id="KW-0418">Kinase</keyword>
<dbReference type="InterPro" id="IPR050236">
    <property type="entry name" value="Ser_Thr_kinase_AGC"/>
</dbReference>
<dbReference type="InterPro" id="IPR011009">
    <property type="entry name" value="Kinase-like_dom_sf"/>
</dbReference>
<evidence type="ECO:0000313" key="11">
    <source>
        <dbReference type="Proteomes" id="UP000054279"/>
    </source>
</evidence>
<evidence type="ECO:0000256" key="4">
    <source>
        <dbReference type="ARBA" id="ARBA00022741"/>
    </source>
</evidence>
<dbReference type="Gene3D" id="1.10.510.10">
    <property type="entry name" value="Transferase(Phosphotransferase) domain 1"/>
    <property type="match status" value="1"/>
</dbReference>
<keyword evidence="3" id="KW-0808">Transferase</keyword>
<dbReference type="GO" id="GO:0035556">
    <property type="term" value="P:intracellular signal transduction"/>
    <property type="evidence" value="ECO:0007669"/>
    <property type="project" value="TreeGrafter"/>
</dbReference>
<dbReference type="PROSITE" id="PS50011">
    <property type="entry name" value="PROTEIN_KINASE_DOM"/>
    <property type="match status" value="1"/>
</dbReference>
<dbReference type="GO" id="GO:0005524">
    <property type="term" value="F:ATP binding"/>
    <property type="evidence" value="ECO:0007669"/>
    <property type="project" value="UniProtKB-KW"/>
</dbReference>
<dbReference type="Proteomes" id="UP000054279">
    <property type="component" value="Unassembled WGS sequence"/>
</dbReference>
<evidence type="ECO:0000256" key="5">
    <source>
        <dbReference type="ARBA" id="ARBA00022777"/>
    </source>
</evidence>
<dbReference type="EC" id="2.7.11.1" evidence="1"/>
<dbReference type="InterPro" id="IPR008271">
    <property type="entry name" value="Ser/Thr_kinase_AS"/>
</dbReference>
<accession>A0A0C9VDI0</accession>
<dbReference type="SMART" id="SM00220">
    <property type="entry name" value="S_TKc"/>
    <property type="match status" value="1"/>
</dbReference>
<keyword evidence="4" id="KW-0547">Nucleotide-binding</keyword>
<protein>
    <recommendedName>
        <fullName evidence="1">non-specific serine/threonine protein kinase</fullName>
        <ecNumber evidence="1">2.7.11.1</ecNumber>
    </recommendedName>
</protein>